<organism evidence="10 11">
    <name type="scientific">Bat bocavirus WM40</name>
    <dbReference type="NCBI Taxonomy" id="2259810"/>
    <lineage>
        <taxon>Viruses</taxon>
        <taxon>Monodnaviria</taxon>
        <taxon>Shotokuvirae</taxon>
        <taxon>Cossaviricota</taxon>
        <taxon>Quintoviricetes</taxon>
        <taxon>Piccovirales</taxon>
        <taxon>Parvoviridae</taxon>
        <taxon>Parvovirinae</taxon>
        <taxon>Bocaparvovirus</taxon>
        <taxon>Bocaparvovirus chiropteran2</taxon>
    </lineage>
</organism>
<evidence type="ECO:0000256" key="8">
    <source>
        <dbReference type="ARBA" id="ARBA00045895"/>
    </source>
</evidence>
<gene>
    <name evidence="10" type="primary">NP1</name>
</gene>
<dbReference type="Pfam" id="PF11733">
    <property type="entry name" value="NP1-WLL"/>
    <property type="match status" value="1"/>
</dbReference>
<evidence type="ECO:0000256" key="1">
    <source>
        <dbReference type="ARBA" id="ARBA00004147"/>
    </source>
</evidence>
<dbReference type="GO" id="GO:0042025">
    <property type="term" value="C:host cell nucleus"/>
    <property type="evidence" value="ECO:0007669"/>
    <property type="project" value="UniProtKB-SubCell"/>
</dbReference>
<evidence type="ECO:0000256" key="9">
    <source>
        <dbReference type="SAM" id="MobiDB-lite"/>
    </source>
</evidence>
<evidence type="ECO:0000256" key="7">
    <source>
        <dbReference type="ARBA" id="ARBA00023163"/>
    </source>
</evidence>
<dbReference type="GeneID" id="37620290"/>
<protein>
    <recommendedName>
        <fullName evidence="3">Non-structural protein NP-1</fullName>
    </recommendedName>
</protein>
<evidence type="ECO:0000256" key="3">
    <source>
        <dbReference type="ARBA" id="ARBA00020315"/>
    </source>
</evidence>
<evidence type="ECO:0000313" key="11">
    <source>
        <dbReference type="Proteomes" id="UP000240671"/>
    </source>
</evidence>
<keyword evidence="5" id="KW-0805">Transcription regulation</keyword>
<name>R4KYY3_9VIRU</name>
<proteinExistence type="inferred from homology"/>
<keyword evidence="6" id="KW-0010">Activator</keyword>
<keyword evidence="7" id="KW-0804">Transcription</keyword>
<feature type="compositionally biased region" description="Low complexity" evidence="9">
    <location>
        <begin position="1"/>
        <end position="16"/>
    </location>
</feature>
<keyword evidence="11" id="KW-1185">Reference proteome</keyword>
<feature type="compositionally biased region" description="Basic residues" evidence="9">
    <location>
        <begin position="17"/>
        <end position="27"/>
    </location>
</feature>
<dbReference type="KEGG" id="vg:37620290"/>
<comment type="similarity">
    <text evidence="2">Belongs to the Bocaparvovirus Non-structural protein NP-1 family.</text>
</comment>
<dbReference type="Proteomes" id="UP000240671">
    <property type="component" value="Segment"/>
</dbReference>
<sequence length="201" mass="23073">MSSRSSYSKSSSGSYSNRKRSRTRSRSPIRPSGSSHHQNGESYSGSSRGSPRNNRRPFSGASKRSKTQKQKMTPWVVFSEHKAKTGTDLQFCGFYYHSTRLARNGTDWIFNKGKPLFQSKSKNNVCEWGEVREILFEFKKWIDQGYRNMMWHFKNGQPCVRCGYWDDVYGQHLANITHTSADQDVTDEETLESAMEVDGAN</sequence>
<evidence type="ECO:0000256" key="5">
    <source>
        <dbReference type="ARBA" id="ARBA00023015"/>
    </source>
</evidence>
<accession>R4KYY3</accession>
<evidence type="ECO:0000256" key="2">
    <source>
        <dbReference type="ARBA" id="ARBA00007126"/>
    </source>
</evidence>
<dbReference type="RefSeq" id="YP_009508790.1">
    <property type="nucleotide sequence ID" value="NC_039046.1"/>
</dbReference>
<reference evidence="10 11" key="1">
    <citation type="journal article" date="2013" name="PLoS ONE">
        <title>Virome profiling of bats from myanmar by metagenomic analysis of tissue samples reveals more novel Mammalian viruses.</title>
        <authorList>
            <person name="He B."/>
            <person name="Li Z."/>
            <person name="Yang F."/>
            <person name="Zheng J."/>
            <person name="Feng Y."/>
            <person name="Guo H."/>
            <person name="Li Y."/>
            <person name="Wang Y."/>
            <person name="Su N."/>
            <person name="Zhang F."/>
            <person name="Fan Q."/>
            <person name="Tu C."/>
        </authorList>
    </citation>
    <scope>NUCLEOTIDE SEQUENCE [LARGE SCALE GENOMIC DNA]</scope>
    <source>
        <strain evidence="10">WM40</strain>
    </source>
</reference>
<feature type="region of interest" description="Disordered" evidence="9">
    <location>
        <begin position="1"/>
        <end position="73"/>
    </location>
</feature>
<evidence type="ECO:0000313" key="10">
    <source>
        <dbReference type="EMBL" id="AGL09958.1"/>
    </source>
</evidence>
<dbReference type="EMBL" id="KC339251">
    <property type="protein sequence ID" value="AGL09958.1"/>
    <property type="molecule type" value="Genomic_DNA"/>
</dbReference>
<keyword evidence="4" id="KW-1048">Host nucleus</keyword>
<comment type="function">
    <text evidence="8">Required for the expression of the capsid proteins. Performs the splicing and internal polyadenylation of the viral capsid-encoding mRNA precursor, which allows its maturation and expression. Transactivates the viral promoter.</text>
</comment>
<dbReference type="InterPro" id="IPR021075">
    <property type="entry name" value="Bocavirus_NP1"/>
</dbReference>
<evidence type="ECO:0000256" key="4">
    <source>
        <dbReference type="ARBA" id="ARBA00022562"/>
    </source>
</evidence>
<evidence type="ECO:0000256" key="6">
    <source>
        <dbReference type="ARBA" id="ARBA00023159"/>
    </source>
</evidence>
<comment type="subcellular location">
    <subcellularLocation>
        <location evidence="1">Host nucleus</location>
    </subcellularLocation>
</comment>